<evidence type="ECO:0000256" key="1">
    <source>
        <dbReference type="SAM" id="MobiDB-lite"/>
    </source>
</evidence>
<organism evidence="2 3">
    <name type="scientific">Gymnopus androsaceus JB14</name>
    <dbReference type="NCBI Taxonomy" id="1447944"/>
    <lineage>
        <taxon>Eukaryota</taxon>
        <taxon>Fungi</taxon>
        <taxon>Dikarya</taxon>
        <taxon>Basidiomycota</taxon>
        <taxon>Agaricomycotina</taxon>
        <taxon>Agaricomycetes</taxon>
        <taxon>Agaricomycetidae</taxon>
        <taxon>Agaricales</taxon>
        <taxon>Marasmiineae</taxon>
        <taxon>Omphalotaceae</taxon>
        <taxon>Gymnopus</taxon>
    </lineage>
</organism>
<evidence type="ECO:0000313" key="3">
    <source>
        <dbReference type="Proteomes" id="UP000799118"/>
    </source>
</evidence>
<reference evidence="2" key="1">
    <citation type="journal article" date="2019" name="Environ. Microbiol.">
        <title>Fungal ecological strategies reflected in gene transcription - a case study of two litter decomposers.</title>
        <authorList>
            <person name="Barbi F."/>
            <person name="Kohler A."/>
            <person name="Barry K."/>
            <person name="Baskaran P."/>
            <person name="Daum C."/>
            <person name="Fauchery L."/>
            <person name="Ihrmark K."/>
            <person name="Kuo A."/>
            <person name="LaButti K."/>
            <person name="Lipzen A."/>
            <person name="Morin E."/>
            <person name="Grigoriev I.V."/>
            <person name="Henrissat B."/>
            <person name="Lindahl B."/>
            <person name="Martin F."/>
        </authorList>
    </citation>
    <scope>NUCLEOTIDE SEQUENCE</scope>
    <source>
        <strain evidence="2">JB14</strain>
    </source>
</reference>
<name>A0A6A4HZE5_9AGAR</name>
<feature type="compositionally biased region" description="Basic and acidic residues" evidence="1">
    <location>
        <begin position="184"/>
        <end position="204"/>
    </location>
</feature>
<evidence type="ECO:0000313" key="2">
    <source>
        <dbReference type="EMBL" id="KAE9403919.1"/>
    </source>
</evidence>
<feature type="region of interest" description="Disordered" evidence="1">
    <location>
        <begin position="92"/>
        <end position="127"/>
    </location>
</feature>
<dbReference type="EMBL" id="ML769421">
    <property type="protein sequence ID" value="KAE9403919.1"/>
    <property type="molecule type" value="Genomic_DNA"/>
</dbReference>
<proteinExistence type="predicted"/>
<sequence length="367" mass="40686">MSSISSQDILNATSSRAAQRKARLLQIEKEQKLEDAEALKLTEEQRSTLIQSFSSVKVEFCDLDGLQWSGSALRKRAISRPDSVSSSLFPIPLHLNGNSPRNRTRARAQSLFDPASPSPSSTVSSSYFSLDTPLPTSKCDRRLEAFAVLNNVDLTPSFDERTVRAMVSPVKSAFDLQKPAAPTRDLDARPPAKQRRMLERERDATLPTNGGVPMERQPSSRRRVLTRTNAQTDITFGVSPSVVTEVLRGRERLRGSRAAQKVEEPIETDLVGGGTIRFGAPPSRGRRFKGFAPCFTTPRAKIIDEIVEEEETIMTPTPGRFNGAVEYPIDSALETPVQARRSDIEPVPLLKRKRQASEGQTEAEEER</sequence>
<dbReference type="Proteomes" id="UP000799118">
    <property type="component" value="Unassembled WGS sequence"/>
</dbReference>
<dbReference type="OrthoDB" id="2757916at2759"/>
<feature type="compositionally biased region" description="Low complexity" evidence="1">
    <location>
        <begin position="114"/>
        <end position="127"/>
    </location>
</feature>
<protein>
    <submittedName>
        <fullName evidence="2">Uncharacterized protein</fullName>
    </submittedName>
</protein>
<accession>A0A6A4HZE5</accession>
<keyword evidence="3" id="KW-1185">Reference proteome</keyword>
<feature type="region of interest" description="Disordered" evidence="1">
    <location>
        <begin position="179"/>
        <end position="223"/>
    </location>
</feature>
<feature type="region of interest" description="Disordered" evidence="1">
    <location>
        <begin position="336"/>
        <end position="367"/>
    </location>
</feature>
<dbReference type="AlphaFoldDB" id="A0A6A4HZE5"/>
<gene>
    <name evidence="2" type="ORF">BT96DRAFT_917275</name>
</gene>